<evidence type="ECO:0000259" key="10">
    <source>
        <dbReference type="PROSITE" id="PS51755"/>
    </source>
</evidence>
<evidence type="ECO:0000256" key="3">
    <source>
        <dbReference type="ARBA" id="ARBA00023012"/>
    </source>
</evidence>
<dbReference type="PANTHER" id="PTHR48111:SF52">
    <property type="entry name" value="TRANSCRIPTIONAL REGULATORY PROTEIN YVRH"/>
    <property type="match status" value="1"/>
</dbReference>
<protein>
    <submittedName>
        <fullName evidence="11">Response regulator transcription factor</fullName>
    </submittedName>
</protein>
<keyword evidence="4" id="KW-0805">Transcription regulation</keyword>
<dbReference type="Gene3D" id="3.40.50.2300">
    <property type="match status" value="1"/>
</dbReference>
<dbReference type="PROSITE" id="PS51755">
    <property type="entry name" value="OMPR_PHOB"/>
    <property type="match status" value="1"/>
</dbReference>
<reference evidence="11 12" key="1">
    <citation type="submission" date="2018-12" db="EMBL/GenBank/DDBJ databases">
        <authorList>
            <person name="Sun L."/>
            <person name="Chen Z."/>
        </authorList>
    </citation>
    <scope>NUCLEOTIDE SEQUENCE [LARGE SCALE GENOMIC DNA]</scope>
    <source>
        <strain evidence="11 12">LMG 29736</strain>
    </source>
</reference>
<evidence type="ECO:0000256" key="2">
    <source>
        <dbReference type="ARBA" id="ARBA00022553"/>
    </source>
</evidence>
<evidence type="ECO:0000256" key="1">
    <source>
        <dbReference type="ARBA" id="ARBA00004496"/>
    </source>
</evidence>
<keyword evidence="3" id="KW-0902">Two-component regulatory system</keyword>
<dbReference type="InterPro" id="IPR039420">
    <property type="entry name" value="WalR-like"/>
</dbReference>
<proteinExistence type="predicted"/>
<comment type="caution">
    <text evidence="11">The sequence shown here is derived from an EMBL/GenBank/DDBJ whole genome shotgun (WGS) entry which is preliminary data.</text>
</comment>
<dbReference type="Pfam" id="PF00486">
    <property type="entry name" value="Trans_reg_C"/>
    <property type="match status" value="1"/>
</dbReference>
<organism evidence="11 12">
    <name type="scientific">Siminovitchia terrae</name>
    <name type="common">Bacillus terrae</name>
    <dbReference type="NCBI Taxonomy" id="1914933"/>
    <lineage>
        <taxon>Bacteria</taxon>
        <taxon>Bacillati</taxon>
        <taxon>Bacillota</taxon>
        <taxon>Bacilli</taxon>
        <taxon>Bacillales</taxon>
        <taxon>Bacillaceae</taxon>
        <taxon>Siminovitchia</taxon>
    </lineage>
</organism>
<evidence type="ECO:0000256" key="7">
    <source>
        <dbReference type="PROSITE-ProRule" id="PRU00169"/>
    </source>
</evidence>
<evidence type="ECO:0000256" key="6">
    <source>
        <dbReference type="ARBA" id="ARBA00023163"/>
    </source>
</evidence>
<feature type="modified residue" description="4-aspartylphosphate" evidence="7">
    <location>
        <position position="56"/>
    </location>
</feature>
<dbReference type="Gene3D" id="1.10.10.10">
    <property type="entry name" value="Winged helix-like DNA-binding domain superfamily/Winged helix DNA-binding domain"/>
    <property type="match status" value="1"/>
</dbReference>
<evidence type="ECO:0000256" key="8">
    <source>
        <dbReference type="PROSITE-ProRule" id="PRU01091"/>
    </source>
</evidence>
<keyword evidence="5 8" id="KW-0238">DNA-binding</keyword>
<dbReference type="InterPro" id="IPR016032">
    <property type="entry name" value="Sig_transdc_resp-reg_C-effctor"/>
</dbReference>
<name>A0A429X976_SIMTE</name>
<dbReference type="InterPro" id="IPR011006">
    <property type="entry name" value="CheY-like_superfamily"/>
</dbReference>
<dbReference type="InterPro" id="IPR036388">
    <property type="entry name" value="WH-like_DNA-bd_sf"/>
</dbReference>
<accession>A0A429X976</accession>
<dbReference type="SUPFAM" id="SSF46894">
    <property type="entry name" value="C-terminal effector domain of the bipartite response regulators"/>
    <property type="match status" value="1"/>
</dbReference>
<comment type="subcellular location">
    <subcellularLocation>
        <location evidence="1">Cytoplasm</location>
    </subcellularLocation>
</comment>
<feature type="DNA-binding region" description="OmpR/PhoB-type" evidence="8">
    <location>
        <begin position="133"/>
        <end position="232"/>
    </location>
</feature>
<dbReference type="SUPFAM" id="SSF52172">
    <property type="entry name" value="CheY-like"/>
    <property type="match status" value="1"/>
</dbReference>
<dbReference type="FunFam" id="3.40.50.2300:FF:000001">
    <property type="entry name" value="DNA-binding response regulator PhoB"/>
    <property type="match status" value="1"/>
</dbReference>
<keyword evidence="6" id="KW-0804">Transcription</keyword>
<dbReference type="GO" id="GO:0000976">
    <property type="term" value="F:transcription cis-regulatory region binding"/>
    <property type="evidence" value="ECO:0007669"/>
    <property type="project" value="TreeGrafter"/>
</dbReference>
<evidence type="ECO:0000256" key="4">
    <source>
        <dbReference type="ARBA" id="ARBA00023015"/>
    </source>
</evidence>
<feature type="domain" description="Response regulatory" evidence="9">
    <location>
        <begin position="6"/>
        <end position="120"/>
    </location>
</feature>
<dbReference type="CDD" id="cd17574">
    <property type="entry name" value="REC_OmpR"/>
    <property type="match status" value="1"/>
</dbReference>
<dbReference type="PROSITE" id="PS50110">
    <property type="entry name" value="RESPONSE_REGULATORY"/>
    <property type="match status" value="1"/>
</dbReference>
<dbReference type="GO" id="GO:0006355">
    <property type="term" value="P:regulation of DNA-templated transcription"/>
    <property type="evidence" value="ECO:0007669"/>
    <property type="project" value="InterPro"/>
</dbReference>
<dbReference type="EMBL" id="QYTW02000007">
    <property type="protein sequence ID" value="RST59942.1"/>
    <property type="molecule type" value="Genomic_DNA"/>
</dbReference>
<dbReference type="AlphaFoldDB" id="A0A429X976"/>
<dbReference type="InterPro" id="IPR001867">
    <property type="entry name" value="OmpR/PhoB-type_DNA-bd"/>
</dbReference>
<gene>
    <name evidence="11" type="ORF">D5F11_009525</name>
</gene>
<evidence type="ECO:0000313" key="12">
    <source>
        <dbReference type="Proteomes" id="UP000287296"/>
    </source>
</evidence>
<evidence type="ECO:0000256" key="5">
    <source>
        <dbReference type="ARBA" id="ARBA00023125"/>
    </source>
</evidence>
<keyword evidence="2 7" id="KW-0597">Phosphoprotein</keyword>
<dbReference type="GO" id="GO:0000156">
    <property type="term" value="F:phosphorelay response regulator activity"/>
    <property type="evidence" value="ECO:0007669"/>
    <property type="project" value="TreeGrafter"/>
</dbReference>
<dbReference type="PANTHER" id="PTHR48111">
    <property type="entry name" value="REGULATOR OF RPOS"/>
    <property type="match status" value="1"/>
</dbReference>
<dbReference type="SMART" id="SM00448">
    <property type="entry name" value="REC"/>
    <property type="match status" value="1"/>
</dbReference>
<dbReference type="Proteomes" id="UP000287296">
    <property type="component" value="Unassembled WGS sequence"/>
</dbReference>
<sequence>MYMSENILLVDDEKGIIDMLKIALSKNGYSHLYTAFSGEEALTIVEKHSIDLIILDIMLPDMDGFEICKRIRSKLQIPILFLSAKTTDFDVISGLTLGGDDYIKKPFNPMELIARIKAITRRQKLEKIQKTQTSIYEIGEIKVDMKKAIVLIDGHSVEMPSKEYELLCFFLKHPNQIFSIAHLYEAVWGEKGIGYENTVVVHIRRLRKKIEVNPSSPEKLINIRGLGYKFVSQG</sequence>
<dbReference type="FunFam" id="1.10.10.10:FF:000018">
    <property type="entry name" value="DNA-binding response regulator ResD"/>
    <property type="match status" value="1"/>
</dbReference>
<evidence type="ECO:0000259" key="9">
    <source>
        <dbReference type="PROSITE" id="PS50110"/>
    </source>
</evidence>
<feature type="domain" description="OmpR/PhoB-type" evidence="10">
    <location>
        <begin position="133"/>
        <end position="232"/>
    </location>
</feature>
<dbReference type="GO" id="GO:0005829">
    <property type="term" value="C:cytosol"/>
    <property type="evidence" value="ECO:0007669"/>
    <property type="project" value="TreeGrafter"/>
</dbReference>
<dbReference type="SMART" id="SM00862">
    <property type="entry name" value="Trans_reg_C"/>
    <property type="match status" value="1"/>
</dbReference>
<dbReference type="GO" id="GO:0032993">
    <property type="term" value="C:protein-DNA complex"/>
    <property type="evidence" value="ECO:0007669"/>
    <property type="project" value="TreeGrafter"/>
</dbReference>
<dbReference type="Gene3D" id="6.10.250.690">
    <property type="match status" value="1"/>
</dbReference>
<dbReference type="InterPro" id="IPR001789">
    <property type="entry name" value="Sig_transdc_resp-reg_receiver"/>
</dbReference>
<dbReference type="CDD" id="cd00383">
    <property type="entry name" value="trans_reg_C"/>
    <property type="match status" value="1"/>
</dbReference>
<evidence type="ECO:0000313" key="11">
    <source>
        <dbReference type="EMBL" id="RST59942.1"/>
    </source>
</evidence>
<dbReference type="Pfam" id="PF00072">
    <property type="entry name" value="Response_reg"/>
    <property type="match status" value="1"/>
</dbReference>
<dbReference type="OrthoDB" id="9790442at2"/>